<organism evidence="2">
    <name type="scientific">Aphanomyces invadans</name>
    <dbReference type="NCBI Taxonomy" id="157072"/>
    <lineage>
        <taxon>Eukaryota</taxon>
        <taxon>Sar</taxon>
        <taxon>Stramenopiles</taxon>
        <taxon>Oomycota</taxon>
        <taxon>Saprolegniomycetes</taxon>
        <taxon>Saprolegniales</taxon>
        <taxon>Verrucalvaceae</taxon>
        <taxon>Aphanomyces</taxon>
    </lineage>
</organism>
<dbReference type="EMBL" id="KI913953">
    <property type="protein sequence ID" value="ETW09144.1"/>
    <property type="molecule type" value="Genomic_DNA"/>
</dbReference>
<sequence>MGTVPKARPFEDVTISFDITEIRVAMTSTFANDKPLAMELSFISTSGGQRRIGTPPLTNTSETPDVAFLVMLVAIVAIVAVGGIVLFRPLPVQALWRILGYPAAASNLLDDAVNEPVPPPQPHTETQRPFDFNHEVWQDDCGIDVVPSPPSTRQSVIDSAVHAYATMSVQ</sequence>
<accession>A0A024US39</accession>
<reference evidence="2" key="1">
    <citation type="submission" date="2013-12" db="EMBL/GenBank/DDBJ databases">
        <title>The Genome Sequence of Aphanomyces invadans NJM9701.</title>
        <authorList>
            <consortium name="The Broad Institute Genomics Platform"/>
            <person name="Russ C."/>
            <person name="Tyler B."/>
            <person name="van West P."/>
            <person name="Dieguez-Uribeondo J."/>
            <person name="Young S.K."/>
            <person name="Zeng Q."/>
            <person name="Gargeya S."/>
            <person name="Fitzgerald M."/>
            <person name="Abouelleil A."/>
            <person name="Alvarado L."/>
            <person name="Chapman S.B."/>
            <person name="Gainer-Dewar J."/>
            <person name="Goldberg J."/>
            <person name="Griggs A."/>
            <person name="Gujja S."/>
            <person name="Hansen M."/>
            <person name="Howarth C."/>
            <person name="Imamovic A."/>
            <person name="Ireland A."/>
            <person name="Larimer J."/>
            <person name="McCowan C."/>
            <person name="Murphy C."/>
            <person name="Pearson M."/>
            <person name="Poon T.W."/>
            <person name="Priest M."/>
            <person name="Roberts A."/>
            <person name="Saif S."/>
            <person name="Shea T."/>
            <person name="Sykes S."/>
            <person name="Wortman J."/>
            <person name="Nusbaum C."/>
            <person name="Birren B."/>
        </authorList>
    </citation>
    <scope>NUCLEOTIDE SEQUENCE [LARGE SCALE GENOMIC DNA]</scope>
    <source>
        <strain evidence="2">NJM9701</strain>
    </source>
</reference>
<evidence type="ECO:0000256" key="1">
    <source>
        <dbReference type="SAM" id="Phobius"/>
    </source>
</evidence>
<feature type="transmembrane region" description="Helical" evidence="1">
    <location>
        <begin position="66"/>
        <end position="87"/>
    </location>
</feature>
<keyword evidence="1" id="KW-0812">Transmembrane</keyword>
<dbReference type="VEuPathDB" id="FungiDB:H310_01579"/>
<keyword evidence="1" id="KW-1133">Transmembrane helix</keyword>
<keyword evidence="1" id="KW-0472">Membrane</keyword>
<dbReference type="GeneID" id="20078629"/>
<dbReference type="OrthoDB" id="10548313at2759"/>
<gene>
    <name evidence="2" type="ORF">H310_01579</name>
</gene>
<dbReference type="RefSeq" id="XP_008862949.1">
    <property type="nucleotide sequence ID" value="XM_008864727.1"/>
</dbReference>
<proteinExistence type="predicted"/>
<dbReference type="AlphaFoldDB" id="A0A024US39"/>
<name>A0A024US39_9STRA</name>
<evidence type="ECO:0000313" key="2">
    <source>
        <dbReference type="EMBL" id="ETW09144.1"/>
    </source>
</evidence>
<protein>
    <submittedName>
        <fullName evidence="2">Uncharacterized protein</fullName>
    </submittedName>
</protein>